<dbReference type="Ensembl" id="ENSMALT00000006266.1">
    <property type="protein sequence ID" value="ENSMALP00000006132.1"/>
    <property type="gene ID" value="ENSMALG00000004380.1"/>
</dbReference>
<keyword evidence="5" id="KW-1185">Reference proteome</keyword>
<accession>A0A3Q3IMQ6</accession>
<organism evidence="4 5">
    <name type="scientific">Monopterus albus</name>
    <name type="common">Swamp eel</name>
    <dbReference type="NCBI Taxonomy" id="43700"/>
    <lineage>
        <taxon>Eukaryota</taxon>
        <taxon>Metazoa</taxon>
        <taxon>Chordata</taxon>
        <taxon>Craniata</taxon>
        <taxon>Vertebrata</taxon>
        <taxon>Euteleostomi</taxon>
        <taxon>Actinopterygii</taxon>
        <taxon>Neopterygii</taxon>
        <taxon>Teleostei</taxon>
        <taxon>Neoteleostei</taxon>
        <taxon>Acanthomorphata</taxon>
        <taxon>Anabantaria</taxon>
        <taxon>Synbranchiformes</taxon>
        <taxon>Synbranchidae</taxon>
        <taxon>Monopterus</taxon>
    </lineage>
</organism>
<feature type="repeat" description="ANK" evidence="3">
    <location>
        <begin position="168"/>
        <end position="192"/>
    </location>
</feature>
<name>A0A3Q3IMQ6_MONAL</name>
<reference evidence="4" key="1">
    <citation type="submission" date="2025-08" db="UniProtKB">
        <authorList>
            <consortium name="Ensembl"/>
        </authorList>
    </citation>
    <scope>IDENTIFICATION</scope>
</reference>
<sequence>MDPNAVDGIHTKRRDLIYRISNTEDLLDLLVTERVMPAAKRYIILTHKDHNSRTALHWAASSQGESRVVDFLLSAKVNSNTTDNEKKTALHLAGEAKDMDRSTPLQYAAAGRHASVVSALLQSLNNKGIEEWNAWRKSPLHATPEKGHDSVVVLLLEAGAKINTTYHSKDTPLHCAACSGHHEIVKRLVNWGQAGHMGWKKKANLVIVYGILLSRVMRGY</sequence>
<feature type="repeat" description="ANK" evidence="3">
    <location>
        <begin position="135"/>
        <end position="167"/>
    </location>
</feature>
<evidence type="ECO:0000313" key="4">
    <source>
        <dbReference type="Ensembl" id="ENSMALP00000006132.1"/>
    </source>
</evidence>
<dbReference type="Pfam" id="PF12796">
    <property type="entry name" value="Ank_2"/>
    <property type="match status" value="1"/>
</dbReference>
<dbReference type="Gene3D" id="1.25.40.20">
    <property type="entry name" value="Ankyrin repeat-containing domain"/>
    <property type="match status" value="2"/>
</dbReference>
<feature type="repeat" description="ANK" evidence="3">
    <location>
        <begin position="51"/>
        <end position="84"/>
    </location>
</feature>
<dbReference type="PANTHER" id="PTHR24171">
    <property type="entry name" value="ANKYRIN REPEAT DOMAIN-CONTAINING PROTEIN 39-RELATED"/>
    <property type="match status" value="1"/>
</dbReference>
<keyword evidence="2 3" id="KW-0040">ANK repeat</keyword>
<reference evidence="4" key="2">
    <citation type="submission" date="2025-09" db="UniProtKB">
        <authorList>
            <consortium name="Ensembl"/>
        </authorList>
    </citation>
    <scope>IDENTIFICATION</scope>
</reference>
<dbReference type="SMART" id="SM00248">
    <property type="entry name" value="ANK"/>
    <property type="match status" value="4"/>
</dbReference>
<dbReference type="SUPFAM" id="SSF48403">
    <property type="entry name" value="Ankyrin repeat"/>
    <property type="match status" value="1"/>
</dbReference>
<dbReference type="PROSITE" id="PS50297">
    <property type="entry name" value="ANK_REP_REGION"/>
    <property type="match status" value="2"/>
</dbReference>
<dbReference type="InterPro" id="IPR002110">
    <property type="entry name" value="Ankyrin_rpt"/>
</dbReference>
<dbReference type="PROSITE" id="PS50088">
    <property type="entry name" value="ANK_REPEAT"/>
    <property type="match status" value="3"/>
</dbReference>
<keyword evidence="1" id="KW-0677">Repeat</keyword>
<evidence type="ECO:0000313" key="5">
    <source>
        <dbReference type="Proteomes" id="UP000261600"/>
    </source>
</evidence>
<evidence type="ECO:0000256" key="1">
    <source>
        <dbReference type="ARBA" id="ARBA00022737"/>
    </source>
</evidence>
<evidence type="ECO:0000256" key="3">
    <source>
        <dbReference type="PROSITE-ProRule" id="PRU00023"/>
    </source>
</evidence>
<dbReference type="InterPro" id="IPR036770">
    <property type="entry name" value="Ankyrin_rpt-contain_sf"/>
</dbReference>
<dbReference type="Proteomes" id="UP000261600">
    <property type="component" value="Unplaced"/>
</dbReference>
<protein>
    <submittedName>
        <fullName evidence="4">Uncharacterized protein</fullName>
    </submittedName>
</protein>
<evidence type="ECO:0000256" key="2">
    <source>
        <dbReference type="ARBA" id="ARBA00023043"/>
    </source>
</evidence>
<proteinExistence type="predicted"/>
<dbReference type="STRING" id="43700.ENSMALP00000006132"/>
<dbReference type="AlphaFoldDB" id="A0A3Q3IMQ6"/>
<dbReference type="Pfam" id="PF13637">
    <property type="entry name" value="Ank_4"/>
    <property type="match status" value="1"/>
</dbReference>